<evidence type="ECO:0000256" key="6">
    <source>
        <dbReference type="ARBA" id="ARBA00022989"/>
    </source>
</evidence>
<feature type="transmembrane region" description="Helical" evidence="9">
    <location>
        <begin position="817"/>
        <end position="835"/>
    </location>
</feature>
<dbReference type="Gene3D" id="3.40.50.300">
    <property type="entry name" value="P-loop containing nucleotide triphosphate hydrolases"/>
    <property type="match status" value="1"/>
</dbReference>
<dbReference type="GO" id="GO:0046404">
    <property type="term" value="F:ATP-dependent polydeoxyribonucleotide 5'-hydroxyl-kinase activity"/>
    <property type="evidence" value="ECO:0007669"/>
    <property type="project" value="TreeGrafter"/>
</dbReference>
<evidence type="ECO:0000313" key="10">
    <source>
        <dbReference type="EMBL" id="VDN82221.1"/>
    </source>
</evidence>
<keyword evidence="7" id="KW-0333">Golgi apparatus</keyword>
<dbReference type="NCBIfam" id="TIGR01664">
    <property type="entry name" value="DNA-3'-Pase"/>
    <property type="match status" value="1"/>
</dbReference>
<dbReference type="FunFam" id="3.40.50.300:FF:000737">
    <property type="entry name" value="Bifunctional polynucleotide phosphatase/kinase"/>
    <property type="match status" value="1"/>
</dbReference>
<comment type="similarity">
    <text evidence="2">Belongs to the nucleotide-sugar transporter family. SLC35A subfamily.</text>
</comment>
<feature type="transmembrane region" description="Helical" evidence="9">
    <location>
        <begin position="997"/>
        <end position="1016"/>
    </location>
</feature>
<dbReference type="GO" id="GO:0003690">
    <property type="term" value="F:double-stranded DNA binding"/>
    <property type="evidence" value="ECO:0007669"/>
    <property type="project" value="TreeGrafter"/>
</dbReference>
<dbReference type="FunFam" id="3.40.50.1000:FF:000078">
    <property type="entry name" value="Bifunctional polynucleotide phosphatase/kinase"/>
    <property type="match status" value="1"/>
</dbReference>
<dbReference type="InterPro" id="IPR023214">
    <property type="entry name" value="HAD_sf"/>
</dbReference>
<dbReference type="Pfam" id="PF08645">
    <property type="entry name" value="PNK3P"/>
    <property type="match status" value="1"/>
</dbReference>
<dbReference type="SUPFAM" id="SSF103481">
    <property type="entry name" value="Multidrug resistance efflux transporter EmrE"/>
    <property type="match status" value="1"/>
</dbReference>
<evidence type="ECO:0000256" key="4">
    <source>
        <dbReference type="ARBA" id="ARBA00022597"/>
    </source>
</evidence>
<feature type="transmembrane region" description="Helical" evidence="9">
    <location>
        <begin position="875"/>
        <end position="895"/>
    </location>
</feature>
<dbReference type="FunFam" id="1.10.3730.20:FF:000037">
    <property type="entry name" value="Nucleotide Sugar TransPorter family"/>
    <property type="match status" value="1"/>
</dbReference>
<gene>
    <name evidence="10" type="ORF">BPAG_LOCUS1035</name>
</gene>
<feature type="transmembrane region" description="Helical" evidence="9">
    <location>
        <begin position="907"/>
        <end position="927"/>
    </location>
</feature>
<dbReference type="GO" id="GO:0015165">
    <property type="term" value="F:pyrimidine nucleotide-sugar transmembrane transporter activity"/>
    <property type="evidence" value="ECO:0007669"/>
    <property type="project" value="InterPro"/>
</dbReference>
<dbReference type="STRING" id="6280.A0A0N4SZ38"/>
<evidence type="ECO:0000256" key="9">
    <source>
        <dbReference type="SAM" id="Phobius"/>
    </source>
</evidence>
<reference evidence="12" key="1">
    <citation type="submission" date="2017-02" db="UniProtKB">
        <authorList>
            <consortium name="WormBaseParasite"/>
        </authorList>
    </citation>
    <scope>IDENTIFICATION</scope>
</reference>
<dbReference type="PANTHER" id="PTHR12083">
    <property type="entry name" value="BIFUNCTIONAL POLYNUCLEOTIDE PHOSPHATASE/KINASE"/>
    <property type="match status" value="1"/>
</dbReference>
<dbReference type="GO" id="GO:0000139">
    <property type="term" value="C:Golgi membrane"/>
    <property type="evidence" value="ECO:0007669"/>
    <property type="project" value="UniProtKB-SubCell"/>
</dbReference>
<dbReference type="InterPro" id="IPR007271">
    <property type="entry name" value="Nuc_sug_transpt"/>
</dbReference>
<evidence type="ECO:0000256" key="7">
    <source>
        <dbReference type="ARBA" id="ARBA00023034"/>
    </source>
</evidence>
<evidence type="ECO:0000256" key="8">
    <source>
        <dbReference type="ARBA" id="ARBA00023136"/>
    </source>
</evidence>
<feature type="transmembrane region" description="Helical" evidence="9">
    <location>
        <begin position="939"/>
        <end position="964"/>
    </location>
</feature>
<dbReference type="Pfam" id="PF04142">
    <property type="entry name" value="Nuc_sug_transp"/>
    <property type="match status" value="1"/>
</dbReference>
<sequence>MLLLQPLSQPATPSLLHQTTTHNIFLQRRYTTSSTSIVCLMLQCGYFAAGQEVVQISGSRQEFSSSVLVDSEIKIRKSECGAWVSSRNRCFSEVIQLMMTKRSCTTMHDWLTSSEKDRKDGENEERVRWYCVGKDLIVLDFGSTNHCADVAAFDFDGTVVVTKSGKTFPESEYDWQFFCESVPQTLAEIAEKNFKVVIFTNQRGILTGSQDCDAFCRKVEKVCQQIKLPIQVFVSLGTLHYRKPYVGMWNYFESHGNGGISINRQSSFYVGDAAGRIQTNLDPIHLKIRKKKDHSAADRLFALNFGVNFFTPEQYFLKQIEVEDYILPSFSPSSLLDQKVSLYDPENTPIPGNGLEVLIFVGYPGCGKSSLAQKLAVEHGYGIVNRDTLKTWQKCVENAKILLKRQQNVIVDNTNADRESRKRYINLGKSFGADLRCFLFNCTLEQAAHNCKYRVIVDAEEKQIEVGQMILNGYKKKFEEPKLSEGFSSIVKVNFVPQFDCREHEAIYRMLSIRRCVELFRSHEFLCLHWVELRNCPEEGMPMSLRYGSGEADEQMEKRRNRKNGPFLKVRSVLIAIRNATDAVKILIIFECGCVRNWPVTEVNCFFQKSIGSSHHGMEIVPSKKKLWNSSMEVMEFLHQEFLVYMELDRTAVPIGRMSSCGENGRQDSGRIWIRKYASAEKKDTAIKYVSLIVLVIQNASQVLVMRYVRTRPREMFLSTVAIFFAEVVKLIICILFLTIQERSLIRCLKVMYVDIIKQPIDTLKVCVPAVIYVIQNNLLYVAVSNLPAATYMVTYQLKILTTALFTVTILRRRLSLLQWLALVLLFGGIALVQLDDQRASTKVIKENMTSIRDDSSKSAKSGTPYKHIVEQNPINGFAAVLVACILSGFSGIYLEKILKDSDVSVWIRNVQLAIISLPVALANVFIQDSRRVLEQGMLVGFDIVVWCLIMLSSIGGITVAVVIKYADNILKAFAASIAIIVACIASAVLFQFRPAALFLVGTVFVIGAIFMYSLFPYKKKYQQTATEPPHADQQKEETVTV</sequence>
<keyword evidence="6 9" id="KW-1133">Transmembrane helix</keyword>
<feature type="transmembrane region" description="Helical" evidence="9">
    <location>
        <begin position="971"/>
        <end position="991"/>
    </location>
</feature>
<evidence type="ECO:0000313" key="11">
    <source>
        <dbReference type="Proteomes" id="UP000278627"/>
    </source>
</evidence>
<keyword evidence="4" id="KW-0762">Sugar transport</keyword>
<evidence type="ECO:0000256" key="1">
    <source>
        <dbReference type="ARBA" id="ARBA00004653"/>
    </source>
</evidence>
<dbReference type="InterPro" id="IPR006549">
    <property type="entry name" value="HAD-SF_hydro_IIIA"/>
</dbReference>
<dbReference type="InterPro" id="IPR036412">
    <property type="entry name" value="HAD-like_sf"/>
</dbReference>
<keyword evidence="11" id="KW-1185">Reference proteome</keyword>
<dbReference type="Gene3D" id="3.40.50.1000">
    <property type="entry name" value="HAD superfamily/HAD-like"/>
    <property type="match status" value="1"/>
</dbReference>
<dbReference type="Proteomes" id="UP000278627">
    <property type="component" value="Unassembled WGS sequence"/>
</dbReference>
<protein>
    <submittedName>
        <fullName evidence="12">Bifunctional polynucleotide phosphatase/kinase</fullName>
    </submittedName>
</protein>
<keyword evidence="3" id="KW-0813">Transport</keyword>
<dbReference type="GO" id="GO:0006281">
    <property type="term" value="P:DNA repair"/>
    <property type="evidence" value="ECO:0007669"/>
    <property type="project" value="TreeGrafter"/>
</dbReference>
<dbReference type="CDD" id="cd01625">
    <property type="entry name" value="HAD_PNP"/>
    <property type="match status" value="1"/>
</dbReference>
<dbReference type="GO" id="GO:0046403">
    <property type="term" value="F:polynucleotide 3'-phosphatase activity"/>
    <property type="evidence" value="ECO:0007669"/>
    <property type="project" value="TreeGrafter"/>
</dbReference>
<dbReference type="InterPro" id="IPR013954">
    <property type="entry name" value="PNK3P"/>
</dbReference>
<dbReference type="InterPro" id="IPR027417">
    <property type="entry name" value="P-loop_NTPase"/>
</dbReference>
<organism evidence="12">
    <name type="scientific">Brugia pahangi</name>
    <name type="common">Filarial nematode worm</name>
    <dbReference type="NCBI Taxonomy" id="6280"/>
    <lineage>
        <taxon>Eukaryota</taxon>
        <taxon>Metazoa</taxon>
        <taxon>Ecdysozoa</taxon>
        <taxon>Nematoda</taxon>
        <taxon>Chromadorea</taxon>
        <taxon>Rhabditida</taxon>
        <taxon>Spirurina</taxon>
        <taxon>Spiruromorpha</taxon>
        <taxon>Filarioidea</taxon>
        <taxon>Onchocercidae</taxon>
        <taxon>Brugia</taxon>
    </lineage>
</organism>
<dbReference type="InterPro" id="IPR006551">
    <property type="entry name" value="Polynucleotide_phosphatase"/>
</dbReference>
<comment type="subcellular location">
    <subcellularLocation>
        <location evidence="1">Golgi apparatus membrane</location>
        <topology evidence="1">Multi-pass membrane protein</topology>
    </subcellularLocation>
</comment>
<dbReference type="InterPro" id="IPR037185">
    <property type="entry name" value="EmrE-like"/>
</dbReference>
<evidence type="ECO:0000256" key="5">
    <source>
        <dbReference type="ARBA" id="ARBA00022692"/>
    </source>
</evidence>
<dbReference type="SUPFAM" id="SSF52540">
    <property type="entry name" value="P-loop containing nucleoside triphosphate hydrolases"/>
    <property type="match status" value="1"/>
</dbReference>
<dbReference type="AlphaFoldDB" id="A0A0N4SZ38"/>
<dbReference type="WBParaSite" id="BPAG_0000103401-mRNA-1">
    <property type="protein sequence ID" value="BPAG_0000103401-mRNA-1"/>
    <property type="gene ID" value="BPAG_0000103401"/>
</dbReference>
<feature type="transmembrane region" description="Helical" evidence="9">
    <location>
        <begin position="717"/>
        <end position="740"/>
    </location>
</feature>
<dbReference type="Pfam" id="PF13671">
    <property type="entry name" value="AAA_33"/>
    <property type="match status" value="1"/>
</dbReference>
<evidence type="ECO:0000256" key="3">
    <source>
        <dbReference type="ARBA" id="ARBA00022448"/>
    </source>
</evidence>
<keyword evidence="8 9" id="KW-0472">Membrane</keyword>
<evidence type="ECO:0000256" key="2">
    <source>
        <dbReference type="ARBA" id="ARBA00009976"/>
    </source>
</evidence>
<dbReference type="EMBL" id="UZAD01000065">
    <property type="protein sequence ID" value="VDN82221.1"/>
    <property type="molecule type" value="Genomic_DNA"/>
</dbReference>
<keyword evidence="5 9" id="KW-0812">Transmembrane</keyword>
<reference evidence="10 11" key="2">
    <citation type="submission" date="2018-11" db="EMBL/GenBank/DDBJ databases">
        <authorList>
            <consortium name="Pathogen Informatics"/>
        </authorList>
    </citation>
    <scope>NUCLEOTIDE SEQUENCE [LARGE SCALE GENOMIC DNA]</scope>
</reference>
<dbReference type="NCBIfam" id="TIGR00803">
    <property type="entry name" value="nst"/>
    <property type="match status" value="2"/>
</dbReference>
<accession>A0A0N4SZ38</accession>
<proteinExistence type="inferred from homology"/>
<name>A0A0N4SZ38_BRUPA</name>
<dbReference type="NCBIfam" id="TIGR01662">
    <property type="entry name" value="HAD-SF-IIIA"/>
    <property type="match status" value="1"/>
</dbReference>
<dbReference type="SUPFAM" id="SSF56784">
    <property type="entry name" value="HAD-like"/>
    <property type="match status" value="1"/>
</dbReference>
<dbReference type="PANTHER" id="PTHR12083:SF9">
    <property type="entry name" value="BIFUNCTIONAL POLYNUCLEOTIDE PHOSPHATASE_KINASE"/>
    <property type="match status" value="1"/>
</dbReference>
<evidence type="ECO:0000313" key="12">
    <source>
        <dbReference type="WBParaSite" id="BPAG_0000103401-mRNA-1"/>
    </source>
</evidence>